<reference evidence="1 2" key="1">
    <citation type="journal article" date="2024" name="Science">
        <title>Giant polyketide synthase enzymes in the biosynthesis of giant marine polyether toxins.</title>
        <authorList>
            <person name="Fallon T.R."/>
            <person name="Shende V.V."/>
            <person name="Wierzbicki I.H."/>
            <person name="Pendleton A.L."/>
            <person name="Watervoot N.F."/>
            <person name="Auber R.P."/>
            <person name="Gonzalez D.J."/>
            <person name="Wisecaver J.H."/>
            <person name="Moore B.S."/>
        </authorList>
    </citation>
    <scope>NUCLEOTIDE SEQUENCE [LARGE SCALE GENOMIC DNA]</scope>
    <source>
        <strain evidence="1 2">12B1</strain>
    </source>
</reference>
<name>A0AB34IJZ1_PRYPA</name>
<comment type="caution">
    <text evidence="1">The sequence shown here is derived from an EMBL/GenBank/DDBJ whole genome shotgun (WGS) entry which is preliminary data.</text>
</comment>
<evidence type="ECO:0008006" key="3">
    <source>
        <dbReference type="Google" id="ProtNLM"/>
    </source>
</evidence>
<accession>A0AB34IJZ1</accession>
<dbReference type="PANTHER" id="PTHR38666">
    <property type="match status" value="1"/>
</dbReference>
<evidence type="ECO:0000313" key="1">
    <source>
        <dbReference type="EMBL" id="KAL1500544.1"/>
    </source>
</evidence>
<dbReference type="EMBL" id="JBGBPQ010000023">
    <property type="protein sequence ID" value="KAL1500544.1"/>
    <property type="molecule type" value="Genomic_DNA"/>
</dbReference>
<sequence>MSASKVPTFNLDPFCVRQFDDPKYSGTRIQYDKAAFAAEVNELYETGNFPLVDGYAPFCKHLFVPNFTPAQLNVLPITTQNQHLLRSGYEARTEQELPVLVRWFPVDTAPPTPVAKYLDIILYSREQINKEAAAMGRDEHDDGGSPWGIISVKAQDVDYELPMQPITMMRNALGKEEGGSGVPLDRAAYDASVSFWSKHAPLK</sequence>
<dbReference type="AlphaFoldDB" id="A0AB34IJZ1"/>
<protein>
    <recommendedName>
        <fullName evidence="3">Flagellar associated protein</fullName>
    </recommendedName>
</protein>
<dbReference type="Gene3D" id="3.30.2310.50">
    <property type="entry name" value="Protein of unknown function (DUF3228), domain 1"/>
    <property type="match status" value="2"/>
</dbReference>
<dbReference type="InterPro" id="IPR021610">
    <property type="entry name" value="DUF3228"/>
</dbReference>
<dbReference type="Pfam" id="PF11539">
    <property type="entry name" value="DUF3228"/>
    <property type="match status" value="1"/>
</dbReference>
<keyword evidence="2" id="KW-1185">Reference proteome</keyword>
<organism evidence="1 2">
    <name type="scientific">Prymnesium parvum</name>
    <name type="common">Toxic golden alga</name>
    <dbReference type="NCBI Taxonomy" id="97485"/>
    <lineage>
        <taxon>Eukaryota</taxon>
        <taxon>Haptista</taxon>
        <taxon>Haptophyta</taxon>
        <taxon>Prymnesiophyceae</taxon>
        <taxon>Prymnesiales</taxon>
        <taxon>Prymnesiaceae</taxon>
        <taxon>Prymnesium</taxon>
    </lineage>
</organism>
<dbReference type="PANTHER" id="PTHR38666:SF2">
    <property type="entry name" value="FLAGELLAR ASSOCIATED PROTEIN"/>
    <property type="match status" value="1"/>
</dbReference>
<proteinExistence type="predicted"/>
<dbReference type="Proteomes" id="UP001515480">
    <property type="component" value="Unassembled WGS sequence"/>
</dbReference>
<gene>
    <name evidence="1" type="ORF">AB1Y20_013199</name>
</gene>
<evidence type="ECO:0000313" key="2">
    <source>
        <dbReference type="Proteomes" id="UP001515480"/>
    </source>
</evidence>